<protein>
    <recommendedName>
        <fullName evidence="5">SH3 domain-containing protein</fullName>
    </recommendedName>
</protein>
<evidence type="ECO:0000313" key="4">
    <source>
        <dbReference type="Proteomes" id="UP000831113"/>
    </source>
</evidence>
<evidence type="ECO:0000256" key="1">
    <source>
        <dbReference type="SAM" id="Phobius"/>
    </source>
</evidence>
<keyword evidence="1" id="KW-0812">Transmembrane</keyword>
<gene>
    <name evidence="3" type="ORF">MTX78_15265</name>
</gene>
<dbReference type="InterPro" id="IPR011990">
    <property type="entry name" value="TPR-like_helical_dom_sf"/>
</dbReference>
<evidence type="ECO:0000256" key="2">
    <source>
        <dbReference type="SAM" id="SignalP"/>
    </source>
</evidence>
<reference evidence="3 4" key="1">
    <citation type="submission" date="2022-03" db="EMBL/GenBank/DDBJ databases">
        <title>Hymenobactersp. isolated from the air.</title>
        <authorList>
            <person name="Won M."/>
            <person name="Kwon S.-W."/>
        </authorList>
    </citation>
    <scope>NUCLEOTIDE SEQUENCE [LARGE SCALE GENOMIC DNA]</scope>
    <source>
        <strain evidence="3 4">KACC 21982</strain>
    </source>
</reference>
<organism evidence="3 4">
    <name type="scientific">Hymenobacter tibetensis</name>
    <dbReference type="NCBI Taxonomy" id="497967"/>
    <lineage>
        <taxon>Bacteria</taxon>
        <taxon>Pseudomonadati</taxon>
        <taxon>Bacteroidota</taxon>
        <taxon>Cytophagia</taxon>
        <taxon>Cytophagales</taxon>
        <taxon>Hymenobacteraceae</taxon>
        <taxon>Hymenobacter</taxon>
    </lineage>
</organism>
<dbReference type="Gene3D" id="2.30.30.40">
    <property type="entry name" value="SH3 Domains"/>
    <property type="match status" value="1"/>
</dbReference>
<dbReference type="Proteomes" id="UP000831113">
    <property type="component" value="Chromosome"/>
</dbReference>
<feature type="transmembrane region" description="Helical" evidence="1">
    <location>
        <begin position="156"/>
        <end position="175"/>
    </location>
</feature>
<sequence>MLKKLLLFFLIQSWFSQPATAQNVNSALVKADSAFDAGAYQAAYGQYRKLLRQEGLVSPRVLLRMAYVQEGLGHYPAALYYLHMVLVRQPRLATWRKMAEMARNQRLTGYPETWRQDLQLTFRRYYYLGLQILLIGAVIGGTLLVVRRHQVTRGWWVTYGSYLLLTAVYLNLLGTERAALVVRPRAALMAGPSAGAAWLTTATTGDRLLVQDQQDTWYQVQWQGQEAYIRAQDLLLVQ</sequence>
<dbReference type="EMBL" id="CP094669">
    <property type="protein sequence ID" value="UOG73483.1"/>
    <property type="molecule type" value="Genomic_DNA"/>
</dbReference>
<feature type="signal peptide" evidence="2">
    <location>
        <begin position="1"/>
        <end position="21"/>
    </location>
</feature>
<dbReference type="RefSeq" id="WP_243796065.1">
    <property type="nucleotide sequence ID" value="NZ_CP094669.1"/>
</dbReference>
<keyword evidence="1" id="KW-1133">Transmembrane helix</keyword>
<feature type="transmembrane region" description="Helical" evidence="1">
    <location>
        <begin position="125"/>
        <end position="144"/>
    </location>
</feature>
<evidence type="ECO:0000313" key="3">
    <source>
        <dbReference type="EMBL" id="UOG73483.1"/>
    </source>
</evidence>
<name>A0ABY4CTG9_9BACT</name>
<keyword evidence="1" id="KW-0472">Membrane</keyword>
<feature type="transmembrane region" description="Helical" evidence="1">
    <location>
        <begin position="72"/>
        <end position="88"/>
    </location>
</feature>
<feature type="chain" id="PRO_5047193615" description="SH3 domain-containing protein" evidence="2">
    <location>
        <begin position="22"/>
        <end position="238"/>
    </location>
</feature>
<proteinExistence type="predicted"/>
<accession>A0ABY4CTG9</accession>
<evidence type="ECO:0008006" key="5">
    <source>
        <dbReference type="Google" id="ProtNLM"/>
    </source>
</evidence>
<dbReference type="SUPFAM" id="SSF48452">
    <property type="entry name" value="TPR-like"/>
    <property type="match status" value="1"/>
</dbReference>
<keyword evidence="4" id="KW-1185">Reference proteome</keyword>
<keyword evidence="2" id="KW-0732">Signal</keyword>